<feature type="compositionally biased region" description="Low complexity" evidence="1">
    <location>
        <begin position="1"/>
        <end position="13"/>
    </location>
</feature>
<evidence type="ECO:0000313" key="2">
    <source>
        <dbReference type="EMBL" id="KAE8959802.1"/>
    </source>
</evidence>
<evidence type="ECO:0000313" key="3">
    <source>
        <dbReference type="EMBL" id="KAE9164291.1"/>
    </source>
</evidence>
<name>A0A6A3GQJ2_9STRA</name>
<organism evidence="2 7">
    <name type="scientific">Phytophthora fragariae</name>
    <dbReference type="NCBI Taxonomy" id="53985"/>
    <lineage>
        <taxon>Eukaryota</taxon>
        <taxon>Sar</taxon>
        <taxon>Stramenopiles</taxon>
        <taxon>Oomycota</taxon>
        <taxon>Peronosporomycetes</taxon>
        <taxon>Peronosporales</taxon>
        <taxon>Peronosporaceae</taxon>
        <taxon>Phytophthora</taxon>
    </lineage>
</organism>
<reference evidence="2 7" key="1">
    <citation type="submission" date="2018-09" db="EMBL/GenBank/DDBJ databases">
        <title>Genomic investigation of the strawberry pathogen Phytophthora fragariae indicates pathogenicity is determined by transcriptional variation in three key races.</title>
        <authorList>
            <person name="Adams T.M."/>
            <person name="Armitage A.D."/>
            <person name="Sobczyk M.K."/>
            <person name="Bates H.J."/>
            <person name="Dunwell J.M."/>
            <person name="Nellist C.F."/>
            <person name="Harrison R.J."/>
        </authorList>
    </citation>
    <scope>NUCLEOTIDE SEQUENCE [LARGE SCALE GENOMIC DNA]</scope>
    <source>
        <strain evidence="3 6">BC-1</strain>
        <strain evidence="4 5">NOV-27</strain>
        <strain evidence="2 7">SCRP245</strain>
    </source>
</reference>
<keyword evidence="5" id="KW-1185">Reference proteome</keyword>
<accession>A0A6A3GQJ2</accession>
<feature type="compositionally biased region" description="Polar residues" evidence="1">
    <location>
        <begin position="19"/>
        <end position="30"/>
    </location>
</feature>
<dbReference type="EMBL" id="QXGB01003532">
    <property type="protein sequence ID" value="KAE9170265.1"/>
    <property type="molecule type" value="Genomic_DNA"/>
</dbReference>
<dbReference type="AlphaFoldDB" id="A0A6A3GQJ2"/>
<comment type="caution">
    <text evidence="2">The sequence shown here is derived from an EMBL/GenBank/DDBJ whole genome shotgun (WGS) entry which is preliminary data.</text>
</comment>
<gene>
    <name evidence="3" type="ORF">PF002_g31636</name>
    <name evidence="4" type="ORF">PF005_g27621</name>
    <name evidence="2" type="ORF">PF011_g30317</name>
</gene>
<dbReference type="Proteomes" id="UP000433483">
    <property type="component" value="Unassembled WGS sequence"/>
</dbReference>
<dbReference type="Proteomes" id="UP000460718">
    <property type="component" value="Unassembled WGS sequence"/>
</dbReference>
<feature type="region of interest" description="Disordered" evidence="1">
    <location>
        <begin position="1"/>
        <end position="90"/>
    </location>
</feature>
<evidence type="ECO:0000313" key="6">
    <source>
        <dbReference type="Proteomes" id="UP000440367"/>
    </source>
</evidence>
<dbReference type="EMBL" id="QXGD01006010">
    <property type="protein sequence ID" value="KAE9164291.1"/>
    <property type="molecule type" value="Genomic_DNA"/>
</dbReference>
<evidence type="ECO:0000256" key="1">
    <source>
        <dbReference type="SAM" id="MobiDB-lite"/>
    </source>
</evidence>
<proteinExistence type="predicted"/>
<evidence type="ECO:0000313" key="4">
    <source>
        <dbReference type="EMBL" id="KAE9170265.1"/>
    </source>
</evidence>
<protein>
    <submittedName>
        <fullName evidence="2">Uncharacterized protein</fullName>
    </submittedName>
</protein>
<dbReference type="Proteomes" id="UP000440367">
    <property type="component" value="Unassembled WGS sequence"/>
</dbReference>
<sequence length="196" mass="20104">MSPTSAATAPPASVKLPSGDTSGEGNTAGTDGQGGQAISSLAPADSRGTPSPARNGTEEDDAGDGHSTAGSPRSDALRGSRSDSAVSSRQTCVIGSTNSVGTQTTDTMVTRFLTGLEVRRLETDNSLPAPELGPRGDVASQSHSLPEQLAHLVAAEHARLQWGHCATDEERIAHLPVNTRDMLTPAGIRDLISDTP</sequence>
<dbReference type="EMBL" id="QXFW01006216">
    <property type="protein sequence ID" value="KAE8959802.1"/>
    <property type="molecule type" value="Genomic_DNA"/>
</dbReference>
<evidence type="ECO:0000313" key="7">
    <source>
        <dbReference type="Proteomes" id="UP000460718"/>
    </source>
</evidence>
<evidence type="ECO:0000313" key="5">
    <source>
        <dbReference type="Proteomes" id="UP000433483"/>
    </source>
</evidence>